<keyword evidence="2" id="KW-1185">Reference proteome</keyword>
<accession>A0A4C1WX03</accession>
<name>A0A4C1WX03_EUMVA</name>
<reference evidence="1 2" key="1">
    <citation type="journal article" date="2019" name="Commun. Biol.">
        <title>The bagworm genome reveals a unique fibroin gene that provides high tensile strength.</title>
        <authorList>
            <person name="Kono N."/>
            <person name="Nakamura H."/>
            <person name="Ohtoshi R."/>
            <person name="Tomita M."/>
            <person name="Numata K."/>
            <person name="Arakawa K."/>
        </authorList>
    </citation>
    <scope>NUCLEOTIDE SEQUENCE [LARGE SCALE GENOMIC DNA]</scope>
</reference>
<dbReference type="EMBL" id="BGZK01000653">
    <property type="protein sequence ID" value="GBP54699.1"/>
    <property type="molecule type" value="Genomic_DNA"/>
</dbReference>
<dbReference type="AlphaFoldDB" id="A0A4C1WX03"/>
<proteinExistence type="predicted"/>
<dbReference type="Proteomes" id="UP000299102">
    <property type="component" value="Unassembled WGS sequence"/>
</dbReference>
<evidence type="ECO:0000313" key="1">
    <source>
        <dbReference type="EMBL" id="GBP54699.1"/>
    </source>
</evidence>
<protein>
    <submittedName>
        <fullName evidence="1">Uncharacterized protein</fullName>
    </submittedName>
</protein>
<dbReference type="Pfam" id="PF14223">
    <property type="entry name" value="Retrotran_gag_2"/>
    <property type="match status" value="1"/>
</dbReference>
<comment type="caution">
    <text evidence="1">The sequence shown here is derived from an EMBL/GenBank/DDBJ whole genome shotgun (WGS) entry which is preliminary data.</text>
</comment>
<organism evidence="1 2">
    <name type="scientific">Eumeta variegata</name>
    <name type="common">Bagworm moth</name>
    <name type="synonym">Eumeta japonica</name>
    <dbReference type="NCBI Taxonomy" id="151549"/>
    <lineage>
        <taxon>Eukaryota</taxon>
        <taxon>Metazoa</taxon>
        <taxon>Ecdysozoa</taxon>
        <taxon>Arthropoda</taxon>
        <taxon>Hexapoda</taxon>
        <taxon>Insecta</taxon>
        <taxon>Pterygota</taxon>
        <taxon>Neoptera</taxon>
        <taxon>Endopterygota</taxon>
        <taxon>Lepidoptera</taxon>
        <taxon>Glossata</taxon>
        <taxon>Ditrysia</taxon>
        <taxon>Tineoidea</taxon>
        <taxon>Psychidae</taxon>
        <taxon>Oiketicinae</taxon>
        <taxon>Eumeta</taxon>
    </lineage>
</organism>
<dbReference type="OrthoDB" id="7920740at2759"/>
<gene>
    <name evidence="1" type="ORF">EVAR_42899_1</name>
</gene>
<evidence type="ECO:0000313" key="2">
    <source>
        <dbReference type="Proteomes" id="UP000299102"/>
    </source>
</evidence>
<sequence>MAGSNSMMSIEKLTGRDNWASWSFVMKAYLQHEDLYECILKEPLATDPNSVKQDIKAKSKLILLVDPILYVHIQDAENAKQVWESLAKAFEDSGLTRKVG</sequence>